<reference evidence="1" key="1">
    <citation type="journal article" date="2023" name="IScience">
        <title>Live-bearing cockroach genome reveals convergent evolutionary mechanisms linked to viviparity in insects and beyond.</title>
        <authorList>
            <person name="Fouks B."/>
            <person name="Harrison M.C."/>
            <person name="Mikhailova A.A."/>
            <person name="Marchal E."/>
            <person name="English S."/>
            <person name="Carruthers M."/>
            <person name="Jennings E.C."/>
            <person name="Chiamaka E.L."/>
            <person name="Frigard R.A."/>
            <person name="Pippel M."/>
            <person name="Attardo G.M."/>
            <person name="Benoit J.B."/>
            <person name="Bornberg-Bauer E."/>
            <person name="Tobe S.S."/>
        </authorList>
    </citation>
    <scope>NUCLEOTIDE SEQUENCE</scope>
    <source>
        <strain evidence="1">Stay&amp;Tobe</strain>
    </source>
</reference>
<name>A0AAD7ZSN1_DIPPU</name>
<reference evidence="1" key="2">
    <citation type="submission" date="2023-05" db="EMBL/GenBank/DDBJ databases">
        <authorList>
            <person name="Fouks B."/>
        </authorList>
    </citation>
    <scope>NUCLEOTIDE SEQUENCE</scope>
    <source>
        <strain evidence="1">Stay&amp;Tobe</strain>
        <tissue evidence="1">Testes</tissue>
    </source>
</reference>
<sequence>TRALPLSDIAYHLEWDIAARLSFVNDKCHSSRFSSNIFSFPAVYCKNNRNEEVKSRERPFYYFTRLNKYVYRCSTLFSYLRPYKPKTWLGEEEKEEQFGMEGRRNTTRIIIITRRKCSRKNKEYKNSLHIPRHRHELRMLQEPEKINACLYNNPNEHFNLRVLRNDTTEIVDICVIFTVSDSVYCCYILCVLLKV</sequence>
<accession>A0AAD7ZSN1</accession>
<evidence type="ECO:0000313" key="1">
    <source>
        <dbReference type="EMBL" id="KAJ9585951.1"/>
    </source>
</evidence>
<organism evidence="1 2">
    <name type="scientific">Diploptera punctata</name>
    <name type="common">Pacific beetle cockroach</name>
    <dbReference type="NCBI Taxonomy" id="6984"/>
    <lineage>
        <taxon>Eukaryota</taxon>
        <taxon>Metazoa</taxon>
        <taxon>Ecdysozoa</taxon>
        <taxon>Arthropoda</taxon>
        <taxon>Hexapoda</taxon>
        <taxon>Insecta</taxon>
        <taxon>Pterygota</taxon>
        <taxon>Neoptera</taxon>
        <taxon>Polyneoptera</taxon>
        <taxon>Dictyoptera</taxon>
        <taxon>Blattodea</taxon>
        <taxon>Blaberoidea</taxon>
        <taxon>Blaberidae</taxon>
        <taxon>Diplopterinae</taxon>
        <taxon>Diploptera</taxon>
    </lineage>
</organism>
<feature type="non-terminal residue" evidence="1">
    <location>
        <position position="195"/>
    </location>
</feature>
<gene>
    <name evidence="1" type="ORF">L9F63_020408</name>
</gene>
<dbReference type="AlphaFoldDB" id="A0AAD7ZSN1"/>
<protein>
    <submittedName>
        <fullName evidence="1">Uncharacterized protein</fullName>
    </submittedName>
</protein>
<comment type="caution">
    <text evidence="1">The sequence shown here is derived from an EMBL/GenBank/DDBJ whole genome shotgun (WGS) entry which is preliminary data.</text>
</comment>
<feature type="non-terminal residue" evidence="1">
    <location>
        <position position="1"/>
    </location>
</feature>
<dbReference type="EMBL" id="JASPKZ010007231">
    <property type="protein sequence ID" value="KAJ9585951.1"/>
    <property type="molecule type" value="Genomic_DNA"/>
</dbReference>
<evidence type="ECO:0000313" key="2">
    <source>
        <dbReference type="Proteomes" id="UP001233999"/>
    </source>
</evidence>
<keyword evidence="2" id="KW-1185">Reference proteome</keyword>
<proteinExistence type="predicted"/>
<dbReference type="Proteomes" id="UP001233999">
    <property type="component" value="Unassembled WGS sequence"/>
</dbReference>